<comment type="caution">
    <text evidence="2">The sequence shown here is derived from an EMBL/GenBank/DDBJ whole genome shotgun (WGS) entry which is preliminary data.</text>
</comment>
<keyword evidence="1" id="KW-0472">Membrane</keyword>
<organism evidence="2 3">
    <name type="scientific">Mesobacillus subterraneus</name>
    <dbReference type="NCBI Taxonomy" id="285983"/>
    <lineage>
        <taxon>Bacteria</taxon>
        <taxon>Bacillati</taxon>
        <taxon>Bacillota</taxon>
        <taxon>Bacilli</taxon>
        <taxon>Bacillales</taxon>
        <taxon>Bacillaceae</taxon>
        <taxon>Mesobacillus</taxon>
    </lineage>
</organism>
<evidence type="ECO:0000313" key="2">
    <source>
        <dbReference type="EMBL" id="RSD26223.1"/>
    </source>
</evidence>
<evidence type="ECO:0000256" key="1">
    <source>
        <dbReference type="SAM" id="Phobius"/>
    </source>
</evidence>
<keyword evidence="1" id="KW-1133">Transmembrane helix</keyword>
<dbReference type="Proteomes" id="UP000279911">
    <property type="component" value="Unassembled WGS sequence"/>
</dbReference>
<reference evidence="3" key="1">
    <citation type="submission" date="2018-12" db="EMBL/GenBank/DDBJ databases">
        <title>Bacillus chawlae sp. nov., Bacillus glennii sp. nov., and Bacillus saganii sp. nov. Isolated from the Vehicle Assembly Building at Kennedy Space Center where the Viking Spacecraft were Assembled.</title>
        <authorList>
            <person name="Seuylemezian A."/>
            <person name="Vaishampayan P."/>
        </authorList>
    </citation>
    <scope>NUCLEOTIDE SEQUENCE [LARGE SCALE GENOMIC DNA]</scope>
    <source>
        <strain evidence="3">DSM 13966</strain>
    </source>
</reference>
<sequence length="259" mass="29870">MSIRQFYQQAASVNLNGSIVSAGILCIILTAGLLFSWNFPLFPVAIPYVLVSLLHYNNYLLNRNKWAMASDSFHRFGDKNFLEINQMLIAFAPAPAIRMIFFSPDGMLAGELRELKTSFWRWVLPYFIDKRVKKSFGIYDSHGHLRATLIQEQHGVRMLNEQNEIAGFYYSKRAESGVGIAVLSGGRKMRVTEWMGDIRLENEDSATASRLRRGWMPLEWTSHFKDAQTSVLSFEYTTCEAERIAMFTALTHRFMYRDH</sequence>
<feature type="transmembrane region" description="Helical" evidence="1">
    <location>
        <begin position="41"/>
        <end position="61"/>
    </location>
</feature>
<name>A0A3R9KU37_9BACI</name>
<gene>
    <name evidence="2" type="ORF">EJA10_15520</name>
</gene>
<dbReference type="AlphaFoldDB" id="A0A3R9KU37"/>
<dbReference type="EMBL" id="RSFW01000017">
    <property type="protein sequence ID" value="RSD26223.1"/>
    <property type="molecule type" value="Genomic_DNA"/>
</dbReference>
<protein>
    <submittedName>
        <fullName evidence="2">Uncharacterized protein</fullName>
    </submittedName>
</protein>
<evidence type="ECO:0000313" key="3">
    <source>
        <dbReference type="Proteomes" id="UP000279911"/>
    </source>
</evidence>
<feature type="transmembrane region" description="Helical" evidence="1">
    <location>
        <begin position="12"/>
        <end position="35"/>
    </location>
</feature>
<keyword evidence="1" id="KW-0812">Transmembrane</keyword>
<dbReference type="RefSeq" id="WP_125480925.1">
    <property type="nucleotide sequence ID" value="NZ_RSFW01000017.1"/>
</dbReference>
<accession>A0A3R9KU37</accession>
<proteinExistence type="predicted"/>
<dbReference type="OrthoDB" id="2924197at2"/>